<gene>
    <name evidence="1" type="ORF">KTT_08510</name>
</gene>
<dbReference type="InterPro" id="IPR023393">
    <property type="entry name" value="START-like_dom_sf"/>
</dbReference>
<dbReference type="EMBL" id="BIFR01000001">
    <property type="protein sequence ID" value="GCE10992.1"/>
    <property type="molecule type" value="Genomic_DNA"/>
</dbReference>
<dbReference type="Proteomes" id="UP000287352">
    <property type="component" value="Unassembled WGS sequence"/>
</dbReference>
<dbReference type="Gene3D" id="3.30.530.20">
    <property type="match status" value="1"/>
</dbReference>
<dbReference type="InterPro" id="IPR019587">
    <property type="entry name" value="Polyketide_cyclase/dehydratase"/>
</dbReference>
<dbReference type="Pfam" id="PF10604">
    <property type="entry name" value="Polyketide_cyc2"/>
    <property type="match status" value="1"/>
</dbReference>
<sequence length="153" mass="16981">MGTIYIEASELIPASVEKVYAFMIDYQAGHPTILPRQFGPIVIEKGGIGAGTIFRSSFKTFGRELPIHMEVSEPEPGRVFIEKSLDATSSLQTFFIFEPASKGNATQLTISTEQEGHAGPLGWLEKKVIPPLLKRVYQQELKLIVDTFKAQQL</sequence>
<name>A0A401ZW25_9CHLR</name>
<dbReference type="RefSeq" id="WP_161975267.1">
    <property type="nucleotide sequence ID" value="NZ_BIFR01000001.1"/>
</dbReference>
<proteinExistence type="predicted"/>
<evidence type="ECO:0000313" key="2">
    <source>
        <dbReference type="Proteomes" id="UP000287352"/>
    </source>
</evidence>
<evidence type="ECO:0000313" key="1">
    <source>
        <dbReference type="EMBL" id="GCE10992.1"/>
    </source>
</evidence>
<keyword evidence="2" id="KW-1185">Reference proteome</keyword>
<accession>A0A401ZW25</accession>
<reference evidence="2" key="1">
    <citation type="submission" date="2018-12" db="EMBL/GenBank/DDBJ databases">
        <title>Tengunoibacter tsumagoiensis gen. nov., sp. nov., Dictyobacter kobayashii sp. nov., D. alpinus sp. nov., and D. joshuensis sp. nov. and description of Dictyobacteraceae fam. nov. within the order Ktedonobacterales isolated from Tengu-no-mugimeshi.</title>
        <authorList>
            <person name="Wang C.M."/>
            <person name="Zheng Y."/>
            <person name="Sakai Y."/>
            <person name="Toyoda A."/>
            <person name="Minakuchi Y."/>
            <person name="Abe K."/>
            <person name="Yokota A."/>
            <person name="Yabe S."/>
        </authorList>
    </citation>
    <scope>NUCLEOTIDE SEQUENCE [LARGE SCALE GENOMIC DNA]</scope>
    <source>
        <strain evidence="2">Uno3</strain>
    </source>
</reference>
<dbReference type="SUPFAM" id="SSF55961">
    <property type="entry name" value="Bet v1-like"/>
    <property type="match status" value="1"/>
</dbReference>
<organism evidence="1 2">
    <name type="scientific">Tengunoibacter tsumagoiensis</name>
    <dbReference type="NCBI Taxonomy" id="2014871"/>
    <lineage>
        <taxon>Bacteria</taxon>
        <taxon>Bacillati</taxon>
        <taxon>Chloroflexota</taxon>
        <taxon>Ktedonobacteria</taxon>
        <taxon>Ktedonobacterales</taxon>
        <taxon>Dictyobacteraceae</taxon>
        <taxon>Tengunoibacter</taxon>
    </lineage>
</organism>
<comment type="caution">
    <text evidence="1">The sequence shown here is derived from an EMBL/GenBank/DDBJ whole genome shotgun (WGS) entry which is preliminary data.</text>
</comment>
<dbReference type="AlphaFoldDB" id="A0A401ZW25"/>
<protein>
    <submittedName>
        <fullName evidence="1">Polyketide cyclase</fullName>
    </submittedName>
</protein>